<dbReference type="EMBL" id="WJQU01002050">
    <property type="protein sequence ID" value="KAJ6633382.1"/>
    <property type="molecule type" value="Genomic_DNA"/>
</dbReference>
<reference evidence="1" key="1">
    <citation type="submission" date="2022-07" db="EMBL/GenBank/DDBJ databases">
        <authorList>
            <person name="Trinca V."/>
            <person name="Uliana J.V.C."/>
            <person name="Torres T.T."/>
            <person name="Ward R.J."/>
            <person name="Monesi N."/>
        </authorList>
    </citation>
    <scope>NUCLEOTIDE SEQUENCE</scope>
    <source>
        <strain evidence="1">HSMRA1968</strain>
        <tissue evidence="1">Whole embryos</tissue>
    </source>
</reference>
<evidence type="ECO:0000313" key="1">
    <source>
        <dbReference type="EMBL" id="KAJ6633382.1"/>
    </source>
</evidence>
<keyword evidence="1" id="KW-0240">DNA-directed RNA polymerase</keyword>
<organism evidence="1 2">
    <name type="scientific">Pseudolycoriella hygida</name>
    <dbReference type="NCBI Taxonomy" id="35572"/>
    <lineage>
        <taxon>Eukaryota</taxon>
        <taxon>Metazoa</taxon>
        <taxon>Ecdysozoa</taxon>
        <taxon>Arthropoda</taxon>
        <taxon>Hexapoda</taxon>
        <taxon>Insecta</taxon>
        <taxon>Pterygota</taxon>
        <taxon>Neoptera</taxon>
        <taxon>Endopterygota</taxon>
        <taxon>Diptera</taxon>
        <taxon>Nematocera</taxon>
        <taxon>Sciaroidea</taxon>
        <taxon>Sciaridae</taxon>
        <taxon>Pseudolycoriella</taxon>
    </lineage>
</organism>
<accession>A0A9Q0MLA9</accession>
<keyword evidence="1" id="KW-0804">Transcription</keyword>
<name>A0A9Q0MLA9_9DIPT</name>
<dbReference type="Proteomes" id="UP001151699">
    <property type="component" value="Unassembled WGS sequence"/>
</dbReference>
<dbReference type="Gene3D" id="1.25.40.10">
    <property type="entry name" value="Tetratricopeptide repeat domain"/>
    <property type="match status" value="1"/>
</dbReference>
<gene>
    <name evidence="1" type="primary">Polrmt</name>
    <name evidence="1" type="ORF">Bhyg_16589</name>
</gene>
<protein>
    <submittedName>
        <fullName evidence="1">DNA-directed RNA polymerase, mitochondrial</fullName>
    </submittedName>
</protein>
<keyword evidence="2" id="KW-1185">Reference proteome</keyword>
<dbReference type="InterPro" id="IPR011990">
    <property type="entry name" value="TPR-like_helical_dom_sf"/>
</dbReference>
<evidence type="ECO:0000313" key="2">
    <source>
        <dbReference type="Proteomes" id="UP001151699"/>
    </source>
</evidence>
<proteinExistence type="predicted"/>
<dbReference type="GO" id="GO:0000428">
    <property type="term" value="C:DNA-directed RNA polymerase complex"/>
    <property type="evidence" value="ECO:0007669"/>
    <property type="project" value="UniProtKB-KW"/>
</dbReference>
<dbReference type="AlphaFoldDB" id="A0A9Q0MLA9"/>
<dbReference type="OrthoDB" id="276422at2759"/>
<sequence>MIRLMYTKHLSFSNFNNVNKWNWNFCCSCGNVFKSTENVLLPSSRWLSTTPNTDIPSYSEKPKRKKRTKKNLKVELIQVNGSSLSNKKATVKNLTTKHLENFVESSEELVAEPKSSKVPDGKTTFEKYSIINVKPFAFGTNEIADEGPLFFAGKTFVRDPKESLQEIIESYKIFREMSSVGDVNGEEEQDFHYDKEDISVINEPDLTVEEVVKPAKKVKKTRKKKQKLAEPADNKQKNVTKYKSKYHKCVEDEHLAKQKSLEVNLASYLQVCVENGNTDRGYQSLIFYRNKYKKYKTDIELFNIVLGGYAEKANIHKINDVLSILKNDNIQCNAQSYAAIFECLGRSEDNRKTKDWLRNFRKDALANGISLNDIVDLSKFTGDKREIVIETIRKIEPEFEPIYTPPELKYNNCLVDALNEHVQPIDATDFPTSGCEILNDKRNFTQEEYQQMLTEQLQVERNGTVKVRSIQKFNENADVLDYVSVIEIFYFRNGSPNTDDENEPKNTRCFPCMKVGLQN</sequence>
<comment type="caution">
    <text evidence="1">The sequence shown here is derived from an EMBL/GenBank/DDBJ whole genome shotgun (WGS) entry which is preliminary data.</text>
</comment>